<dbReference type="EMBL" id="JAODUO010000278">
    <property type="protein sequence ID" value="KAK2184169.1"/>
    <property type="molecule type" value="Genomic_DNA"/>
</dbReference>
<keyword evidence="2" id="KW-1185">Reference proteome</keyword>
<evidence type="ECO:0000313" key="2">
    <source>
        <dbReference type="Proteomes" id="UP001209878"/>
    </source>
</evidence>
<dbReference type="Proteomes" id="UP001209878">
    <property type="component" value="Unassembled WGS sequence"/>
</dbReference>
<protein>
    <submittedName>
        <fullName evidence="1">Uncharacterized protein</fullName>
    </submittedName>
</protein>
<gene>
    <name evidence="1" type="ORF">NP493_277g00046</name>
</gene>
<proteinExistence type="predicted"/>
<name>A0AAD9NX89_RIDPI</name>
<comment type="caution">
    <text evidence="1">The sequence shown here is derived from an EMBL/GenBank/DDBJ whole genome shotgun (WGS) entry which is preliminary data.</text>
</comment>
<accession>A0AAD9NX89</accession>
<evidence type="ECO:0000313" key="1">
    <source>
        <dbReference type="EMBL" id="KAK2184169.1"/>
    </source>
</evidence>
<organism evidence="1 2">
    <name type="scientific">Ridgeia piscesae</name>
    <name type="common">Tubeworm</name>
    <dbReference type="NCBI Taxonomy" id="27915"/>
    <lineage>
        <taxon>Eukaryota</taxon>
        <taxon>Metazoa</taxon>
        <taxon>Spiralia</taxon>
        <taxon>Lophotrochozoa</taxon>
        <taxon>Annelida</taxon>
        <taxon>Polychaeta</taxon>
        <taxon>Sedentaria</taxon>
        <taxon>Canalipalpata</taxon>
        <taxon>Sabellida</taxon>
        <taxon>Siboglinidae</taxon>
        <taxon>Ridgeia</taxon>
    </lineage>
</organism>
<reference evidence="1" key="1">
    <citation type="journal article" date="2023" name="Mol. Biol. Evol.">
        <title>Third-Generation Sequencing Reveals the Adaptive Role of the Epigenome in Three Deep-Sea Polychaetes.</title>
        <authorList>
            <person name="Perez M."/>
            <person name="Aroh O."/>
            <person name="Sun Y."/>
            <person name="Lan Y."/>
            <person name="Juniper S.K."/>
            <person name="Young C.R."/>
            <person name="Angers B."/>
            <person name="Qian P.Y."/>
        </authorList>
    </citation>
    <scope>NUCLEOTIDE SEQUENCE</scope>
    <source>
        <strain evidence="1">R07B-5</strain>
    </source>
</reference>
<dbReference type="AlphaFoldDB" id="A0AAD9NX89"/>
<sequence>MQTKTLVSNRSGLLNESCYRTFPPLTLTKPATLDNRPLDDGEKRQGTLSTAPVVSIPLEIVPARDFSRILVLYAGGTIGMKRLKEGAIVSIN</sequence>